<name>A0A286UTF9_9AGAM</name>
<dbReference type="PANTHER" id="PTHR24221">
    <property type="entry name" value="ATP-BINDING CASSETTE SUB-FAMILY B"/>
    <property type="match status" value="1"/>
</dbReference>
<dbReference type="GO" id="GO:0016887">
    <property type="term" value="F:ATP hydrolysis activity"/>
    <property type="evidence" value="ECO:0007669"/>
    <property type="project" value="InterPro"/>
</dbReference>
<feature type="domain" description="ABC transporter" evidence="5">
    <location>
        <begin position="454"/>
        <end position="718"/>
    </location>
</feature>
<dbReference type="Pfam" id="PF00005">
    <property type="entry name" value="ABC_tran"/>
    <property type="match status" value="1"/>
</dbReference>
<sequence>MSKDQNFTPKEAKDITKGQSALDNGRYTKVQLGVYTMYIERSSNLIKQFLTSSRLIKRILTFNLSESWAKTDNSPTTKETDNGKSGPILSKQAQSIEYIWKFLNEIHSLKPFYFWTVLTLQIWDIVESALSLYLQSQLLDLIGKSLEKHEIHSTEMATVLVESIVLTILSQKLQKYRDRCSTAYKTLVDLHFNAKTMHTSLNFDLATMEDPEVQTKIGPQSRKLPNQIWDTPYGAFLGIFEVLFGFLKIISDLTMIIATAQKDSILVLSLMLCLARPLASTIERIVMSINSSISFSSNSHFSRLTALHNLAFDSKYREDILSNNYDSFIEREFNKNRKALGEASIESPFWQWYSSKPLLLSIATELSTELPLMFFAVRVIRNPDRLTMGSLILLQQTTSSVHNTTIKLVWSFKSLSDHLTHIRNLYTLSEISNSMKDGDAPFQGASEYPKGTEIEFKNVSFTYPGTSKEVISDISFHIKPGQLVVIVGVNGSGKSSTIKLLTRLHDPTKGEILFDGQPLSSYRLKDIRRASAILRQDHPILPLSLKENISLGNTEHEATSDEITSAIEQGGASHFIGKLKNGSETVVAPVLTSRTFGEPDPVVKKSVKDMEKVTDLSGGESQRLSASRTFMKLMGGNVRLLVADEPTSALDPEGEYELFTRLRQHSGGKTVIFITHRFGHLTRHADLILCMKDGKLVEQGTHESLMRVGGEYKNLYDIQAKAFIQD</sequence>
<comment type="similarity">
    <text evidence="3">Belongs to the ABC transporter superfamily. ABCB family. Heavy Metal importer (TC 3.A.1.210) subfamily.</text>
</comment>
<organism evidence="6 7">
    <name type="scientific">Pyrrhoderma noxium</name>
    <dbReference type="NCBI Taxonomy" id="2282107"/>
    <lineage>
        <taxon>Eukaryota</taxon>
        <taxon>Fungi</taxon>
        <taxon>Dikarya</taxon>
        <taxon>Basidiomycota</taxon>
        <taxon>Agaricomycotina</taxon>
        <taxon>Agaricomycetes</taxon>
        <taxon>Hymenochaetales</taxon>
        <taxon>Hymenochaetaceae</taxon>
        <taxon>Pyrrhoderma</taxon>
    </lineage>
</organism>
<evidence type="ECO:0000313" key="7">
    <source>
        <dbReference type="Proteomes" id="UP000217199"/>
    </source>
</evidence>
<feature type="region of interest" description="Disordered" evidence="4">
    <location>
        <begin position="69"/>
        <end position="88"/>
    </location>
</feature>
<dbReference type="InterPro" id="IPR003593">
    <property type="entry name" value="AAA+_ATPase"/>
</dbReference>
<accession>A0A286UTF9</accession>
<reference evidence="6 7" key="1">
    <citation type="journal article" date="2017" name="Mol. Ecol.">
        <title>Comparative and population genomic landscape of Phellinus noxius: A hypervariable fungus causing root rot in trees.</title>
        <authorList>
            <person name="Chung C.L."/>
            <person name="Lee T.J."/>
            <person name="Akiba M."/>
            <person name="Lee H.H."/>
            <person name="Kuo T.H."/>
            <person name="Liu D."/>
            <person name="Ke H.M."/>
            <person name="Yokoi T."/>
            <person name="Roa M.B."/>
            <person name="Lu M.J."/>
            <person name="Chang Y.Y."/>
            <person name="Ann P.J."/>
            <person name="Tsai J.N."/>
            <person name="Chen C.Y."/>
            <person name="Tzean S.S."/>
            <person name="Ota Y."/>
            <person name="Hattori T."/>
            <person name="Sahashi N."/>
            <person name="Liou R.F."/>
            <person name="Kikuchi T."/>
            <person name="Tsai I.J."/>
        </authorList>
    </citation>
    <scope>NUCLEOTIDE SEQUENCE [LARGE SCALE GENOMIC DNA]</scope>
    <source>
        <strain evidence="6 7">FFPRI411160</strain>
    </source>
</reference>
<dbReference type="Proteomes" id="UP000217199">
    <property type="component" value="Unassembled WGS sequence"/>
</dbReference>
<keyword evidence="2 6" id="KW-0067">ATP-binding</keyword>
<dbReference type="GO" id="GO:0005524">
    <property type="term" value="F:ATP binding"/>
    <property type="evidence" value="ECO:0007669"/>
    <property type="project" value="UniProtKB-KW"/>
</dbReference>
<dbReference type="Gene3D" id="3.40.50.300">
    <property type="entry name" value="P-loop containing nucleotide triphosphate hydrolases"/>
    <property type="match status" value="1"/>
</dbReference>
<dbReference type="SUPFAM" id="SSF52540">
    <property type="entry name" value="P-loop containing nucleoside triphosphate hydrolases"/>
    <property type="match status" value="1"/>
</dbReference>
<dbReference type="InterPro" id="IPR003439">
    <property type="entry name" value="ABC_transporter-like_ATP-bd"/>
</dbReference>
<gene>
    <name evidence="6" type="ORF">PNOK_0285000</name>
</gene>
<dbReference type="SMART" id="SM00382">
    <property type="entry name" value="AAA"/>
    <property type="match status" value="1"/>
</dbReference>
<protein>
    <submittedName>
        <fullName evidence="6">Abc transporter atp-binding protein</fullName>
    </submittedName>
</protein>
<dbReference type="GO" id="GO:0042626">
    <property type="term" value="F:ATPase-coupled transmembrane transporter activity"/>
    <property type="evidence" value="ECO:0007669"/>
    <property type="project" value="TreeGrafter"/>
</dbReference>
<dbReference type="STRING" id="2282107.A0A286UTF9"/>
<evidence type="ECO:0000256" key="2">
    <source>
        <dbReference type="ARBA" id="ARBA00022840"/>
    </source>
</evidence>
<comment type="caution">
    <text evidence="6">The sequence shown here is derived from an EMBL/GenBank/DDBJ whole genome shotgun (WGS) entry which is preliminary data.</text>
</comment>
<keyword evidence="7" id="KW-1185">Reference proteome</keyword>
<evidence type="ECO:0000256" key="4">
    <source>
        <dbReference type="SAM" id="MobiDB-lite"/>
    </source>
</evidence>
<dbReference type="AlphaFoldDB" id="A0A286UTF9"/>
<dbReference type="PANTHER" id="PTHR24221:SF654">
    <property type="entry name" value="ATP-BINDING CASSETTE SUB-FAMILY B MEMBER 6"/>
    <property type="match status" value="1"/>
</dbReference>
<evidence type="ECO:0000313" key="6">
    <source>
        <dbReference type="EMBL" id="PAV22893.1"/>
    </source>
</evidence>
<evidence type="ECO:0000256" key="1">
    <source>
        <dbReference type="ARBA" id="ARBA00022741"/>
    </source>
</evidence>
<keyword evidence="1" id="KW-0547">Nucleotide-binding</keyword>
<dbReference type="InParanoid" id="A0A286UTF9"/>
<dbReference type="InterPro" id="IPR039421">
    <property type="entry name" value="Type_1_exporter"/>
</dbReference>
<dbReference type="OrthoDB" id="6500128at2759"/>
<evidence type="ECO:0000256" key="3">
    <source>
        <dbReference type="ARBA" id="ARBA00024363"/>
    </source>
</evidence>
<dbReference type="PROSITE" id="PS50893">
    <property type="entry name" value="ABC_TRANSPORTER_2"/>
    <property type="match status" value="1"/>
</dbReference>
<dbReference type="InterPro" id="IPR027417">
    <property type="entry name" value="P-loop_NTPase"/>
</dbReference>
<evidence type="ECO:0000259" key="5">
    <source>
        <dbReference type="PROSITE" id="PS50893"/>
    </source>
</evidence>
<dbReference type="EMBL" id="NBII01000002">
    <property type="protein sequence ID" value="PAV22893.1"/>
    <property type="molecule type" value="Genomic_DNA"/>
</dbReference>
<proteinExistence type="inferred from homology"/>